<reference evidence="2" key="1">
    <citation type="submission" date="2024-07" db="EMBL/GenBank/DDBJ databases">
        <title>Two chromosome-level genome assemblies of Korean endemic species Abeliophyllum distichum and Forsythia ovata (Oleaceae).</title>
        <authorList>
            <person name="Jang H."/>
        </authorList>
    </citation>
    <scope>NUCLEOTIDE SEQUENCE [LARGE SCALE GENOMIC DNA]</scope>
</reference>
<sequence>MTILRVYIIADGSVGLLGQEDCTIPAMQIQSIQLKCGSIHTAFLDYLYIALNTLVGKISTKSKHKPQGIIFSGLWDDSVIIPERLRCNTMVIEEIEIPSGWPLGLGNMNVRFRVEETSITTTRGAYISRPIHSSSFSSFSSSNLDTESTASFFPDRSVSLGRLIGLQPRNRGNSYHPNTILNQQHGNMSVTRAGRNEFEGQDNPQGLCVPLLHNVIGKMGRSRSSTRH</sequence>
<dbReference type="EMBL" id="JBFOLK010000003">
    <property type="protein sequence ID" value="KAL2524211.1"/>
    <property type="molecule type" value="Genomic_DNA"/>
</dbReference>
<dbReference type="Proteomes" id="UP001604336">
    <property type="component" value="Unassembled WGS sequence"/>
</dbReference>
<gene>
    <name evidence="1" type="ORF">Adt_09265</name>
</gene>
<protein>
    <submittedName>
        <fullName evidence="1">Uncharacterized protein</fullName>
    </submittedName>
</protein>
<keyword evidence="2" id="KW-1185">Reference proteome</keyword>
<dbReference type="PANTHER" id="PTHR33544:SF14">
    <property type="entry name" value="PROTEIN, PUTATIVE-RELATED"/>
    <property type="match status" value="1"/>
</dbReference>
<dbReference type="PANTHER" id="PTHR33544">
    <property type="entry name" value="DUF4005 DOMAIN-CONTAINING PROTEIN-RELATED"/>
    <property type="match status" value="1"/>
</dbReference>
<evidence type="ECO:0000313" key="2">
    <source>
        <dbReference type="Proteomes" id="UP001604336"/>
    </source>
</evidence>
<evidence type="ECO:0000313" key="1">
    <source>
        <dbReference type="EMBL" id="KAL2524211.1"/>
    </source>
</evidence>
<comment type="caution">
    <text evidence="1">The sequence shown here is derived from an EMBL/GenBank/DDBJ whole genome shotgun (WGS) entry which is preliminary data.</text>
</comment>
<proteinExistence type="predicted"/>
<organism evidence="1 2">
    <name type="scientific">Abeliophyllum distichum</name>
    <dbReference type="NCBI Taxonomy" id="126358"/>
    <lineage>
        <taxon>Eukaryota</taxon>
        <taxon>Viridiplantae</taxon>
        <taxon>Streptophyta</taxon>
        <taxon>Embryophyta</taxon>
        <taxon>Tracheophyta</taxon>
        <taxon>Spermatophyta</taxon>
        <taxon>Magnoliopsida</taxon>
        <taxon>eudicotyledons</taxon>
        <taxon>Gunneridae</taxon>
        <taxon>Pentapetalae</taxon>
        <taxon>asterids</taxon>
        <taxon>lamiids</taxon>
        <taxon>Lamiales</taxon>
        <taxon>Oleaceae</taxon>
        <taxon>Forsythieae</taxon>
        <taxon>Abeliophyllum</taxon>
    </lineage>
</organism>
<dbReference type="InterPro" id="IPR040344">
    <property type="entry name" value="At3g17950-like"/>
</dbReference>
<dbReference type="AlphaFoldDB" id="A0ABD1UGW4"/>
<accession>A0ABD1UGW4</accession>
<name>A0ABD1UGW4_9LAMI</name>